<dbReference type="Proteomes" id="UP000091918">
    <property type="component" value="Unassembled WGS sequence"/>
</dbReference>
<proteinExistence type="predicted"/>
<keyword evidence="2" id="KW-1185">Reference proteome</keyword>
<dbReference type="EMBL" id="LGUA01000174">
    <property type="protein sequence ID" value="OAX83455.1"/>
    <property type="molecule type" value="Genomic_DNA"/>
</dbReference>
<name>A0A1B7P350_9EURO</name>
<sequence length="190" mass="21878">MSEINDASKIVFLTSSKEWKHWYGFIVQEASQAGVLDFINLDKPDRITDMKMPEKPRRQPEEAKSKWIQMGIHRTEVSKINSLIWRTVSSDEMKKCTSGAGADVKDILKALRKHLSPTIESRQYEIRERQKALCKPPKIKILENDWMKWVIVEQDLRDAGIIDSCNLKTDFINANMTIDSGLAQAYSMGY</sequence>
<reference evidence="1 2" key="1">
    <citation type="submission" date="2015-07" db="EMBL/GenBank/DDBJ databases">
        <title>Emmonsia species relationships and genome sequence.</title>
        <authorList>
            <person name="Cuomo C.A."/>
            <person name="Schwartz I.S."/>
            <person name="Kenyon C."/>
            <person name="de Hoog G.S."/>
            <person name="Govender N.P."/>
            <person name="Botha A."/>
            <person name="Moreno L."/>
            <person name="de Vries M."/>
            <person name="Munoz J.F."/>
            <person name="Stielow J.B."/>
        </authorList>
    </citation>
    <scope>NUCLEOTIDE SEQUENCE [LARGE SCALE GENOMIC DNA]</scope>
    <source>
        <strain evidence="1 2">CBS 136260</strain>
    </source>
</reference>
<evidence type="ECO:0000313" key="1">
    <source>
        <dbReference type="EMBL" id="OAX83455.1"/>
    </source>
</evidence>
<protein>
    <submittedName>
        <fullName evidence="1">Uncharacterized protein</fullName>
    </submittedName>
</protein>
<evidence type="ECO:0000313" key="2">
    <source>
        <dbReference type="Proteomes" id="UP000091918"/>
    </source>
</evidence>
<accession>A0A1B7P350</accession>
<dbReference type="STRING" id="1658172.A0A1B7P350"/>
<dbReference type="OrthoDB" id="4187030at2759"/>
<dbReference type="AlphaFoldDB" id="A0A1B7P350"/>
<gene>
    <name evidence="1" type="ORF">ACJ72_02188</name>
</gene>
<organism evidence="1 2">
    <name type="scientific">Emergomyces africanus</name>
    <dbReference type="NCBI Taxonomy" id="1955775"/>
    <lineage>
        <taxon>Eukaryota</taxon>
        <taxon>Fungi</taxon>
        <taxon>Dikarya</taxon>
        <taxon>Ascomycota</taxon>
        <taxon>Pezizomycotina</taxon>
        <taxon>Eurotiomycetes</taxon>
        <taxon>Eurotiomycetidae</taxon>
        <taxon>Onygenales</taxon>
        <taxon>Ajellomycetaceae</taxon>
        <taxon>Emergomyces</taxon>
    </lineage>
</organism>
<comment type="caution">
    <text evidence="1">The sequence shown here is derived from an EMBL/GenBank/DDBJ whole genome shotgun (WGS) entry which is preliminary data.</text>
</comment>